<organism evidence="3 4">
    <name type="scientific">Bifidobacterium callitrichidarum</name>
    <dbReference type="NCBI Taxonomy" id="2052941"/>
    <lineage>
        <taxon>Bacteria</taxon>
        <taxon>Bacillati</taxon>
        <taxon>Actinomycetota</taxon>
        <taxon>Actinomycetes</taxon>
        <taxon>Bifidobacteriales</taxon>
        <taxon>Bifidobacteriaceae</taxon>
        <taxon>Bifidobacterium</taxon>
    </lineage>
</organism>
<feature type="compositionally biased region" description="Polar residues" evidence="1">
    <location>
        <begin position="253"/>
        <end position="265"/>
    </location>
</feature>
<accession>A0A2U2NAZ2</accession>
<dbReference type="OrthoDB" id="3226862at2"/>
<dbReference type="RefSeq" id="WP_109056786.1">
    <property type="nucleotide sequence ID" value="NZ_QFFM01000008.1"/>
</dbReference>
<evidence type="ECO:0000313" key="3">
    <source>
        <dbReference type="EMBL" id="PWG66169.1"/>
    </source>
</evidence>
<name>A0A2U2NAZ2_9BIFI</name>
<feature type="transmembrane region" description="Helical" evidence="2">
    <location>
        <begin position="495"/>
        <end position="516"/>
    </location>
</feature>
<keyword evidence="2" id="KW-0472">Membrane</keyword>
<dbReference type="Proteomes" id="UP000245876">
    <property type="component" value="Unassembled WGS sequence"/>
</dbReference>
<keyword evidence="2" id="KW-1133">Transmembrane helix</keyword>
<evidence type="ECO:0000256" key="2">
    <source>
        <dbReference type="SAM" id="Phobius"/>
    </source>
</evidence>
<feature type="region of interest" description="Disordered" evidence="1">
    <location>
        <begin position="245"/>
        <end position="348"/>
    </location>
</feature>
<sequence length="597" mass="64507">MTLFAAEMRKIWRPLPVLVLIAMGALWTFVGILPAFNDYTATEAYEPGTSLALTGEQRLIKRYGPLTDKATIDKMKADIPRLERQVTRDIQAHPTEAKTLGINDFADYERWNDSIVGRTSFYPTGAPNTLTDGKTSTGANTAESAAIAAAKRAKDPMAHMSEKQQRAIGEAEHIILRDSEALQDLYNISLLMRHFPMTQADAQHNLTNSVEMLRSTASTDHPITAVQKQFERDYWAEAENGWSTAISGGCATTDITGKTVTNETGGESDGDANDTTGNAGNDGSGTADADGMNDNGSSANGTGDAGDANASGSTSANNGDGTADDAQLGTGCNPDDASIGSQSYRVPGTMPKAVTERLARYAAEPGRSSYIQYSIVEKTWMYTFVIAVFSVIASAAMTMPVMVRDRGRRMMQLQWASRSGRSGQHARVAATAVTSLIIGLVSLAAFGIPLVVMLRDFLAVPVLTLNSNAGISGISFEYMFGVPIVPWAYWTFGQYLAIIGATVLVLTLAVTMLGAWLCRSMRSVIRMLLVMVPLLSLVLLPAQLIYFPNMFLMGNWFTNRLTVPGLEAWMPLGVLALAVAAWVFSTFRLGRRELVRN</sequence>
<evidence type="ECO:0000256" key="1">
    <source>
        <dbReference type="SAM" id="MobiDB-lite"/>
    </source>
</evidence>
<reference evidence="3 4" key="1">
    <citation type="journal article" date="2018" name="Int. J. Syst. Evol. Microbiol.">
        <title>Bifidobacterium callitrichidarum sp. nov. from the faeces of the emperor tamarin (Saguinus imperator).</title>
        <authorList>
            <person name="Modesto M."/>
            <person name="Michelini S."/>
            <person name="Sansosti M.C."/>
            <person name="De Filippo C."/>
            <person name="Cavalieri D."/>
            <person name="Qvirist L."/>
            <person name="Andlid T."/>
            <person name="Spiezio C."/>
            <person name="Sandri C."/>
            <person name="Pascarelli S."/>
            <person name="Sgorbati B."/>
            <person name="Mattarelli P."/>
        </authorList>
    </citation>
    <scope>NUCLEOTIDE SEQUENCE [LARGE SCALE GENOMIC DNA]</scope>
    <source>
        <strain evidence="3 4">TRI 5</strain>
    </source>
</reference>
<feature type="transmembrane region" description="Helical" evidence="2">
    <location>
        <begin position="568"/>
        <end position="587"/>
    </location>
</feature>
<proteinExistence type="predicted"/>
<feature type="transmembrane region" description="Helical" evidence="2">
    <location>
        <begin position="380"/>
        <end position="403"/>
    </location>
</feature>
<keyword evidence="4" id="KW-1185">Reference proteome</keyword>
<dbReference type="EMBL" id="QFFM01000008">
    <property type="protein sequence ID" value="PWG66169.1"/>
    <property type="molecule type" value="Genomic_DNA"/>
</dbReference>
<evidence type="ECO:0000313" key="4">
    <source>
        <dbReference type="Proteomes" id="UP000245876"/>
    </source>
</evidence>
<dbReference type="AlphaFoldDB" id="A0A2U2NAZ2"/>
<protein>
    <submittedName>
        <fullName evidence="3">Uncharacterized protein</fullName>
    </submittedName>
</protein>
<keyword evidence="2" id="KW-0812">Transmembrane</keyword>
<feature type="transmembrane region" description="Helical" evidence="2">
    <location>
        <begin position="12"/>
        <end position="36"/>
    </location>
</feature>
<feature type="transmembrane region" description="Helical" evidence="2">
    <location>
        <begin position="428"/>
        <end position="452"/>
    </location>
</feature>
<gene>
    <name evidence="3" type="ORF">DF196_04990</name>
</gene>
<feature type="transmembrane region" description="Helical" evidence="2">
    <location>
        <begin position="528"/>
        <end position="548"/>
    </location>
</feature>
<feature type="compositionally biased region" description="Low complexity" evidence="1">
    <location>
        <begin position="295"/>
        <end position="321"/>
    </location>
</feature>
<comment type="caution">
    <text evidence="3">The sequence shown here is derived from an EMBL/GenBank/DDBJ whole genome shotgun (WGS) entry which is preliminary data.</text>
</comment>